<reference evidence="1 2" key="1">
    <citation type="submission" date="2024-04" db="EMBL/GenBank/DDBJ databases">
        <title>Tritrichomonas musculus Genome.</title>
        <authorList>
            <person name="Alves-Ferreira E."/>
            <person name="Grigg M."/>
            <person name="Lorenzi H."/>
            <person name="Galac M."/>
        </authorList>
    </citation>
    <scope>NUCLEOTIDE SEQUENCE [LARGE SCALE GENOMIC DNA]</scope>
    <source>
        <strain evidence="1 2">EAF2021</strain>
    </source>
</reference>
<evidence type="ECO:0008006" key="3">
    <source>
        <dbReference type="Google" id="ProtNLM"/>
    </source>
</evidence>
<proteinExistence type="predicted"/>
<dbReference type="SUPFAM" id="SSF48371">
    <property type="entry name" value="ARM repeat"/>
    <property type="match status" value="1"/>
</dbReference>
<dbReference type="InterPro" id="IPR011989">
    <property type="entry name" value="ARM-like"/>
</dbReference>
<dbReference type="Proteomes" id="UP001470230">
    <property type="component" value="Unassembled WGS sequence"/>
</dbReference>
<dbReference type="EMBL" id="JAPFFF010000011">
    <property type="protein sequence ID" value="KAK8877836.1"/>
    <property type="molecule type" value="Genomic_DNA"/>
</dbReference>
<keyword evidence="2" id="KW-1185">Reference proteome</keyword>
<name>A0ABR2JJH8_9EUKA</name>
<evidence type="ECO:0000313" key="1">
    <source>
        <dbReference type="EMBL" id="KAK8877836.1"/>
    </source>
</evidence>
<gene>
    <name evidence="1" type="ORF">M9Y10_004599</name>
</gene>
<sequence>MNDVQNLVSIFECIAQNDNNIRAPAENQLLELMKTNLIGFIQTILFILQNPDNFSQQVLFFSLLFARQSFKRATKAKQSNDVTNQYLLIPPDLSNSFLPVIFPLLTNQILSDFTAKLLGQIASYILCFDPENQIISLICQQLPNFNVSIPCCTVIEYIFQEIDISVQSQSIILSAVVPLLSNADSPDEVKSKLITVLNSMITTLPNFLSNPNDLSGFAQSMLSLISVPNLKKSAYLFWDSAVKDIPSIFNYVPNILEISFNDLRNFSNENDENYDSEKVMAILQLWCSLGNCEFEKPGSLSGFLGPTIPVFFPLILSIYQHIQDPNSLDSDSEWYPHTAARDCIRSLSAAFPNQSIPILLNFTQEAMANLNSNESTILIETILFCFSVVIDSYNRDDNEENENNIQMKNISSQCLQLVSQYLTTNNNSSIRVISQALNLLLSIIQSNPELTDFSEFVGFLMNCLQNSNNPLCKDAKNVLSEIVLHTNYSHNSSQIFEKLISFDNVESLDCAQIILKNQKSPDFARHFLPQLIALADIFAKNQSPSSHNEPNVVDTATCQELLPLIIQMIIILVDELGKESIPYLRVLFNLMQSTFEQYELPESLKAICSIAHITNQNVQYAVNLVIIQLNNSISNENSIGIVINNYEMRLTAISSITLYLSKCDISQCFHELMRILLRLLGIQEDGNENNQFLDTNLKIAVLEAINSLHFSFPLIMKPYFNQLITIFGLAINSIEMIREPDDEESEDIALQMNTVALEDIKLLLASGIGDSTPVVLQMALSAIQCAINSPCLSKECMAGILDVLNIMMKLTPNETKQYIASNESLKQLFEEAKEDDDLNAVITNLMASLQ</sequence>
<organism evidence="1 2">
    <name type="scientific">Tritrichomonas musculus</name>
    <dbReference type="NCBI Taxonomy" id="1915356"/>
    <lineage>
        <taxon>Eukaryota</taxon>
        <taxon>Metamonada</taxon>
        <taxon>Parabasalia</taxon>
        <taxon>Tritrichomonadida</taxon>
        <taxon>Tritrichomonadidae</taxon>
        <taxon>Tritrichomonas</taxon>
    </lineage>
</organism>
<accession>A0ABR2JJH8</accession>
<evidence type="ECO:0000313" key="2">
    <source>
        <dbReference type="Proteomes" id="UP001470230"/>
    </source>
</evidence>
<dbReference type="Gene3D" id="1.25.10.10">
    <property type="entry name" value="Leucine-rich Repeat Variant"/>
    <property type="match status" value="1"/>
</dbReference>
<protein>
    <recommendedName>
        <fullName evidence="3">Importin N-terminal domain-containing protein</fullName>
    </recommendedName>
</protein>
<dbReference type="InterPro" id="IPR016024">
    <property type="entry name" value="ARM-type_fold"/>
</dbReference>
<comment type="caution">
    <text evidence="1">The sequence shown here is derived from an EMBL/GenBank/DDBJ whole genome shotgun (WGS) entry which is preliminary data.</text>
</comment>